<keyword evidence="5 13" id="KW-0436">Ligase</keyword>
<comment type="similarity">
    <text evidence="2 13">Belongs to the class-II aminoacyl-tRNA synthetase family. Phe-tRNA synthetase alpha subunit type 1 subfamily.</text>
</comment>
<keyword evidence="11 13" id="KW-0030">Aminoacyl-tRNA synthetase</keyword>
<evidence type="ECO:0000256" key="6">
    <source>
        <dbReference type="ARBA" id="ARBA00022723"/>
    </source>
</evidence>
<dbReference type="HAMAP" id="MF_00281">
    <property type="entry name" value="Phe_tRNA_synth_alpha1"/>
    <property type="match status" value="1"/>
</dbReference>
<keyword evidence="9 13" id="KW-0460">Magnesium</keyword>
<keyword evidence="8 13" id="KW-0067">ATP-binding</keyword>
<evidence type="ECO:0000256" key="8">
    <source>
        <dbReference type="ARBA" id="ARBA00022840"/>
    </source>
</evidence>
<dbReference type="InterPro" id="IPR022911">
    <property type="entry name" value="Phe_tRNA_ligase_alpha1_bac"/>
</dbReference>
<dbReference type="InterPro" id="IPR002319">
    <property type="entry name" value="Phenylalanyl-tRNA_Synthase"/>
</dbReference>
<dbReference type="RefSeq" id="WP_010874462.1">
    <property type="nucleotide sequence ID" value="NZ_CP010546.1"/>
</dbReference>
<dbReference type="CDD" id="cd00496">
    <property type="entry name" value="PheRS_alpha_core"/>
    <property type="match status" value="1"/>
</dbReference>
<keyword evidence="4 13" id="KW-0963">Cytoplasm</keyword>
<evidence type="ECO:0000256" key="5">
    <source>
        <dbReference type="ARBA" id="ARBA00022598"/>
    </source>
</evidence>
<dbReference type="GeneID" id="66609248"/>
<feature type="domain" description="Aminoacyl-transfer RNA synthetases class-II family profile" evidence="14">
    <location>
        <begin position="187"/>
        <end position="318"/>
    </location>
</feature>
<dbReference type="GO" id="GO:0005524">
    <property type="term" value="F:ATP binding"/>
    <property type="evidence" value="ECO:0007669"/>
    <property type="project" value="UniProtKB-UniRule"/>
</dbReference>
<dbReference type="STRING" id="722438.F539_00610"/>
<dbReference type="KEGG" id="mpj:MPNE_0121"/>
<dbReference type="Proteomes" id="UP000007756">
    <property type="component" value="Chromosome"/>
</dbReference>
<sequence>MIDQSKLIERWKTTFETAQNPTELLAFKNSFRNADLKPLLSQIKETTDIETKRHLGQLYKQLESTLQTLHDTQLQVFTQAQSSSVLTHGDVMLLATSFAPGSSNIIYQVIDELVNYFKKFLFTVNYDSELTTIADCFDLLNIPKDHPSRNLTDTFYLDKNRLLRTHCTAATLRAVKETKKSNNPDIRIASFGAVFRKDDDDATHSHQFNQLDFMWIKKDFSLTNLKWFMQNMINHIFGENTSARFRLSHFPFTEPSFEIDIRCWLCQNGCGVCKKTRWIEVLGAGILHPQVMANMGFSDTDNIRGIAAGIGIERLVMLKHGISDIRDLYDNNFKFLAQFTD</sequence>
<dbReference type="PaxDb" id="722438-MPNE_0121"/>
<dbReference type="GO" id="GO:0000049">
    <property type="term" value="F:tRNA binding"/>
    <property type="evidence" value="ECO:0007669"/>
    <property type="project" value="InterPro"/>
</dbReference>
<dbReference type="EMBL" id="CP002077">
    <property type="protein sequence ID" value="ADK86770.1"/>
    <property type="molecule type" value="Genomic_DNA"/>
</dbReference>
<keyword evidence="7 13" id="KW-0547">Nucleotide-binding</keyword>
<organism evidence="15 16">
    <name type="scientific">Mycoplasmoides pneumoniae (strain ATCC 15531 / DSM 23978 / CIP 103766 / NBRC 14401 / NCTC 10119 / FH)</name>
    <name type="common">Mycoplasma pneumoniae</name>
    <dbReference type="NCBI Taxonomy" id="722438"/>
    <lineage>
        <taxon>Bacteria</taxon>
        <taxon>Bacillati</taxon>
        <taxon>Mycoplasmatota</taxon>
        <taxon>Mycoplasmoidales</taxon>
        <taxon>Mycoplasmoidaceae</taxon>
        <taxon>Mycoplasmoides</taxon>
    </lineage>
</organism>
<evidence type="ECO:0000259" key="14">
    <source>
        <dbReference type="PROSITE" id="PS50862"/>
    </source>
</evidence>
<dbReference type="HOGENOM" id="CLU_025086_0_1_14"/>
<dbReference type="Pfam" id="PF01409">
    <property type="entry name" value="tRNA-synt_2d"/>
    <property type="match status" value="1"/>
</dbReference>
<evidence type="ECO:0000313" key="15">
    <source>
        <dbReference type="EMBL" id="ADK86770.1"/>
    </source>
</evidence>
<dbReference type="PATRIC" id="fig|722438.3.peg.112"/>
<evidence type="ECO:0000313" key="16">
    <source>
        <dbReference type="Proteomes" id="UP000007756"/>
    </source>
</evidence>
<keyword evidence="10 13" id="KW-0648">Protein biosynthesis</keyword>
<evidence type="ECO:0000256" key="7">
    <source>
        <dbReference type="ARBA" id="ARBA00022741"/>
    </source>
</evidence>
<accession>A0A0H3DLY2</accession>
<evidence type="ECO:0000256" key="12">
    <source>
        <dbReference type="ARBA" id="ARBA00049255"/>
    </source>
</evidence>
<evidence type="ECO:0000256" key="2">
    <source>
        <dbReference type="ARBA" id="ARBA00010207"/>
    </source>
</evidence>
<evidence type="ECO:0000256" key="11">
    <source>
        <dbReference type="ARBA" id="ARBA00023146"/>
    </source>
</evidence>
<dbReference type="eggNOG" id="COG0016">
    <property type="taxonomic scope" value="Bacteria"/>
</dbReference>
<dbReference type="FunFam" id="3.30.930.10:FF:000089">
    <property type="entry name" value="Phenylalanine--tRNA ligase alpha subunit"/>
    <property type="match status" value="1"/>
</dbReference>
<keyword evidence="6 13" id="KW-0479">Metal-binding</keyword>
<dbReference type="Gene3D" id="3.30.930.10">
    <property type="entry name" value="Bira Bifunctional Protein, Domain 2"/>
    <property type="match status" value="1"/>
</dbReference>
<comment type="subcellular location">
    <subcellularLocation>
        <location evidence="1 13">Cytoplasm</location>
    </subcellularLocation>
</comment>
<evidence type="ECO:0000256" key="13">
    <source>
        <dbReference type="HAMAP-Rule" id="MF_00281"/>
    </source>
</evidence>
<dbReference type="InterPro" id="IPR045864">
    <property type="entry name" value="aa-tRNA-synth_II/BPL/LPL"/>
</dbReference>
<comment type="catalytic activity">
    <reaction evidence="12 13">
        <text>tRNA(Phe) + L-phenylalanine + ATP = L-phenylalanyl-tRNA(Phe) + AMP + diphosphate + H(+)</text>
        <dbReference type="Rhea" id="RHEA:19413"/>
        <dbReference type="Rhea" id="RHEA-COMP:9668"/>
        <dbReference type="Rhea" id="RHEA-COMP:9699"/>
        <dbReference type="ChEBI" id="CHEBI:15378"/>
        <dbReference type="ChEBI" id="CHEBI:30616"/>
        <dbReference type="ChEBI" id="CHEBI:33019"/>
        <dbReference type="ChEBI" id="CHEBI:58095"/>
        <dbReference type="ChEBI" id="CHEBI:78442"/>
        <dbReference type="ChEBI" id="CHEBI:78531"/>
        <dbReference type="ChEBI" id="CHEBI:456215"/>
        <dbReference type="EC" id="6.1.1.20"/>
    </reaction>
</comment>
<proteinExistence type="inferred from homology"/>
<dbReference type="PROSITE" id="PS50862">
    <property type="entry name" value="AA_TRNA_LIGASE_II"/>
    <property type="match status" value="1"/>
</dbReference>
<dbReference type="InterPro" id="IPR006195">
    <property type="entry name" value="aa-tRNA-synth_II"/>
</dbReference>
<protein>
    <recommendedName>
        <fullName evidence="13">Phenylalanine--tRNA ligase alpha subunit</fullName>
        <ecNumber evidence="13">6.1.1.20</ecNumber>
    </recommendedName>
    <alternativeName>
        <fullName evidence="13">Phenylalanyl-tRNA synthetase alpha subunit</fullName>
        <shortName evidence="13">PheRS</shortName>
    </alternativeName>
</protein>
<evidence type="ECO:0000256" key="9">
    <source>
        <dbReference type="ARBA" id="ARBA00022842"/>
    </source>
</evidence>
<dbReference type="EC" id="6.1.1.20" evidence="13"/>
<dbReference type="SUPFAM" id="SSF55681">
    <property type="entry name" value="Class II aaRS and biotin synthetases"/>
    <property type="match status" value="1"/>
</dbReference>
<evidence type="ECO:0000256" key="1">
    <source>
        <dbReference type="ARBA" id="ARBA00004496"/>
    </source>
</evidence>
<gene>
    <name evidence="13 15" type="primary">pheS</name>
    <name evidence="15" type="ordered locus">MPNE_0121</name>
</gene>
<dbReference type="PANTHER" id="PTHR11538">
    <property type="entry name" value="PHENYLALANYL-TRNA SYNTHETASE"/>
    <property type="match status" value="1"/>
</dbReference>
<dbReference type="AlphaFoldDB" id="A0A0H3DLY2"/>
<reference evidence="15 16" key="1">
    <citation type="journal article" date="2010" name="Appl. Environ. Microbiol.">
        <title>Targeted chromosomal knockouts in Mycoplasma pneumoniae.</title>
        <authorList>
            <person name="Krishnakumar R."/>
            <person name="Assad-Garcia N."/>
            <person name="Benders G.A."/>
            <person name="Phan Q."/>
            <person name="Montague M.G."/>
            <person name="Glass J.I."/>
        </authorList>
    </citation>
    <scope>NUCLEOTIDE SEQUENCE [LARGE SCALE GENOMIC DNA]</scope>
    <source>
        <strain evidence="16">ATCC 15531 / DSM 22911 / NBRC 14401 / NCTC 10119 / FH</strain>
    </source>
</reference>
<feature type="binding site" evidence="13">
    <location>
        <position position="254"/>
    </location>
    <ligand>
        <name>Mg(2+)</name>
        <dbReference type="ChEBI" id="CHEBI:18420"/>
        <note>shared with beta subunit</note>
    </ligand>
</feature>
<dbReference type="NCBIfam" id="TIGR00468">
    <property type="entry name" value="pheS"/>
    <property type="match status" value="1"/>
</dbReference>
<comment type="subunit">
    <text evidence="3 13">Tetramer of two alpha and two beta subunits.</text>
</comment>
<dbReference type="PANTHER" id="PTHR11538:SF41">
    <property type="entry name" value="PHENYLALANINE--TRNA LIGASE, MITOCHONDRIAL"/>
    <property type="match status" value="1"/>
</dbReference>
<evidence type="ECO:0000256" key="10">
    <source>
        <dbReference type="ARBA" id="ARBA00022917"/>
    </source>
</evidence>
<comment type="cofactor">
    <cofactor evidence="13">
        <name>Mg(2+)</name>
        <dbReference type="ChEBI" id="CHEBI:18420"/>
    </cofactor>
    <text evidence="13">Binds 2 magnesium ions per tetramer.</text>
</comment>
<evidence type="ECO:0000256" key="3">
    <source>
        <dbReference type="ARBA" id="ARBA00011209"/>
    </source>
</evidence>
<dbReference type="GO" id="GO:0000287">
    <property type="term" value="F:magnesium ion binding"/>
    <property type="evidence" value="ECO:0007669"/>
    <property type="project" value="UniProtKB-UniRule"/>
</dbReference>
<dbReference type="SMR" id="A0A0H3DLY2"/>
<dbReference type="GO" id="GO:0004826">
    <property type="term" value="F:phenylalanine-tRNA ligase activity"/>
    <property type="evidence" value="ECO:0007669"/>
    <property type="project" value="UniProtKB-UniRule"/>
</dbReference>
<dbReference type="GO" id="GO:0006432">
    <property type="term" value="P:phenylalanyl-tRNA aminoacylation"/>
    <property type="evidence" value="ECO:0007669"/>
    <property type="project" value="UniProtKB-UniRule"/>
</dbReference>
<dbReference type="GO" id="GO:0005737">
    <property type="term" value="C:cytoplasm"/>
    <property type="evidence" value="ECO:0007669"/>
    <property type="project" value="UniProtKB-SubCell"/>
</dbReference>
<name>A0A0H3DLY2_MYCPB</name>
<dbReference type="InterPro" id="IPR004529">
    <property type="entry name" value="Phe-tRNA-synth_IIc_asu"/>
</dbReference>
<evidence type="ECO:0000256" key="4">
    <source>
        <dbReference type="ARBA" id="ARBA00022490"/>
    </source>
</evidence>